<comment type="caution">
    <text evidence="1">The sequence shown here is derived from an EMBL/GenBank/DDBJ whole genome shotgun (WGS) entry which is preliminary data.</text>
</comment>
<proteinExistence type="predicted"/>
<reference evidence="1 2" key="1">
    <citation type="submission" date="2021-06" db="EMBL/GenBank/DDBJ databases">
        <title>Caerostris extrusa draft genome.</title>
        <authorList>
            <person name="Kono N."/>
            <person name="Arakawa K."/>
        </authorList>
    </citation>
    <scope>NUCLEOTIDE SEQUENCE [LARGE SCALE GENOMIC DNA]</scope>
</reference>
<dbReference type="Proteomes" id="UP001054945">
    <property type="component" value="Unassembled WGS sequence"/>
</dbReference>
<sequence length="111" mass="12272">MLVVSAYLQNNPENQAVLLKSTHYGTLYPLQVLPLILLSSPAIRSQPAKMIHHFAKGNVIKDPGYYSICYAKPDGSIVSRSVTRPNFPGYITVPSSVASNRGRGRRPLYDK</sequence>
<organism evidence="1 2">
    <name type="scientific">Caerostris extrusa</name>
    <name type="common">Bark spider</name>
    <name type="synonym">Caerostris bankana</name>
    <dbReference type="NCBI Taxonomy" id="172846"/>
    <lineage>
        <taxon>Eukaryota</taxon>
        <taxon>Metazoa</taxon>
        <taxon>Ecdysozoa</taxon>
        <taxon>Arthropoda</taxon>
        <taxon>Chelicerata</taxon>
        <taxon>Arachnida</taxon>
        <taxon>Araneae</taxon>
        <taxon>Araneomorphae</taxon>
        <taxon>Entelegynae</taxon>
        <taxon>Araneoidea</taxon>
        <taxon>Araneidae</taxon>
        <taxon>Caerostris</taxon>
    </lineage>
</organism>
<keyword evidence="2" id="KW-1185">Reference proteome</keyword>
<accession>A0AAV4UNC2</accession>
<dbReference type="EMBL" id="BPLR01013182">
    <property type="protein sequence ID" value="GIY59234.1"/>
    <property type="molecule type" value="Genomic_DNA"/>
</dbReference>
<gene>
    <name evidence="1" type="ORF">CEXT_193861</name>
</gene>
<evidence type="ECO:0000313" key="2">
    <source>
        <dbReference type="Proteomes" id="UP001054945"/>
    </source>
</evidence>
<name>A0AAV4UNC2_CAEEX</name>
<evidence type="ECO:0000313" key="1">
    <source>
        <dbReference type="EMBL" id="GIY59234.1"/>
    </source>
</evidence>
<dbReference type="AlphaFoldDB" id="A0AAV4UNC2"/>
<protein>
    <submittedName>
        <fullName evidence="1">Uncharacterized protein</fullName>
    </submittedName>
</protein>